<keyword evidence="1" id="KW-0812">Transmembrane</keyword>
<dbReference type="AlphaFoldDB" id="A0AA90PQJ0"/>
<feature type="transmembrane region" description="Helical" evidence="1">
    <location>
        <begin position="21"/>
        <end position="37"/>
    </location>
</feature>
<sequence length="197" mass="22158">MSVPATLHIQDTPELKIAKNFLILGILVNALVYPFFLLPVVSLILSIMSFGFTTAGLYKLSKLARNQVLFKYYTFSVIDGILIVVIMSAMNLKQMPLSPNFWFFTGILAVIVCGGFYFYFFYKICLELGKITTLGFFVLAFKGMAAGIIIFLFACLFFSMKEVFYFLTMLSLVAFLMSGIVFIVGIFSIKKVVCEAY</sequence>
<organism evidence="3 4">
    <name type="scientific">Helicobacter cappadocius</name>
    <dbReference type="NCBI Taxonomy" id="3063998"/>
    <lineage>
        <taxon>Bacteria</taxon>
        <taxon>Pseudomonadati</taxon>
        <taxon>Campylobacterota</taxon>
        <taxon>Epsilonproteobacteria</taxon>
        <taxon>Campylobacterales</taxon>
        <taxon>Helicobacteraceae</taxon>
        <taxon>Helicobacter</taxon>
    </lineage>
</organism>
<evidence type="ECO:0000313" key="4">
    <source>
        <dbReference type="Proteomes" id="UP001177258"/>
    </source>
</evidence>
<dbReference type="Proteomes" id="UP001177258">
    <property type="component" value="Unassembled WGS sequence"/>
</dbReference>
<keyword evidence="1" id="KW-1133">Transmembrane helix</keyword>
<feature type="transmembrane region" description="Helical" evidence="1">
    <location>
        <begin position="134"/>
        <end position="159"/>
    </location>
</feature>
<protein>
    <submittedName>
        <fullName evidence="3">Uncharacterized protein</fullName>
    </submittedName>
</protein>
<evidence type="ECO:0000313" key="5">
    <source>
        <dbReference type="Proteomes" id="UP001240777"/>
    </source>
</evidence>
<dbReference type="Proteomes" id="UP001240777">
    <property type="component" value="Unassembled WGS sequence"/>
</dbReference>
<dbReference type="RefSeq" id="WP_305516746.1">
    <property type="nucleotide sequence ID" value="NZ_JAUPEV010000003.1"/>
</dbReference>
<feature type="transmembrane region" description="Helical" evidence="1">
    <location>
        <begin position="72"/>
        <end position="89"/>
    </location>
</feature>
<keyword evidence="1" id="KW-0472">Membrane</keyword>
<accession>A0AA90PQJ0</accession>
<proteinExistence type="predicted"/>
<feature type="transmembrane region" description="Helical" evidence="1">
    <location>
        <begin position="165"/>
        <end position="189"/>
    </location>
</feature>
<reference evidence="3 5" key="1">
    <citation type="submission" date="2023-07" db="EMBL/GenBank/DDBJ databases">
        <title>Unpublished Manusciprt.</title>
        <authorList>
            <person name="Aydin F."/>
            <person name="Tarhane S."/>
            <person name="Saticioglu I.B."/>
            <person name="Karakaya E."/>
            <person name="Abay S."/>
            <person name="Guran O."/>
            <person name="Bozkurt E."/>
            <person name="Uzum N."/>
            <person name="Olgun K."/>
            <person name="Jablonski D."/>
        </authorList>
    </citation>
    <scope>NUCLEOTIDE SEQUENCE</scope>
    <source>
        <strain evidence="5">faydin-H75</strain>
        <strain evidence="3">Faydin-H76</strain>
    </source>
</reference>
<reference evidence="2 4" key="3">
    <citation type="journal article" date="2024" name="Syst. Appl. Microbiol.">
        <title>Helicobacter cappadocius sp. nov., from lizards: The first psychrotrophic Helicobacter species.</title>
        <authorList>
            <person name="Aydin F."/>
            <person name="Tarhane S."/>
            <person name="Karakaya E."/>
            <person name="Abay S."/>
            <person name="Kayman T."/>
            <person name="Guran O."/>
            <person name="Bozkurt E."/>
            <person name="Uzum N."/>
            <person name="Avci A."/>
            <person name="Olgun K."/>
            <person name="Jablonski D."/>
            <person name="Guran C."/>
            <person name="Burcin Saticioglu I."/>
        </authorList>
    </citation>
    <scope>NUCLEOTIDE SEQUENCE [LARGE SCALE GENOMIC DNA]</scope>
    <source>
        <strain evidence="2">Faydin-H75</strain>
        <strain evidence="4">faydin-H76</strain>
    </source>
</reference>
<keyword evidence="5" id="KW-1185">Reference proteome</keyword>
<dbReference type="EMBL" id="JAUYZK010000004">
    <property type="protein sequence ID" value="MDP2538946.1"/>
    <property type="molecule type" value="Genomic_DNA"/>
</dbReference>
<evidence type="ECO:0000256" key="1">
    <source>
        <dbReference type="SAM" id="Phobius"/>
    </source>
</evidence>
<name>A0AA90PQJ0_9HELI</name>
<gene>
    <name evidence="2" type="ORF">Q5I04_03110</name>
    <name evidence="3" type="ORF">Q5I06_04045</name>
</gene>
<comment type="caution">
    <text evidence="3">The sequence shown here is derived from an EMBL/GenBank/DDBJ whole genome shotgun (WGS) entry which is preliminary data.</text>
</comment>
<evidence type="ECO:0000313" key="3">
    <source>
        <dbReference type="EMBL" id="MDP2538946.1"/>
    </source>
</evidence>
<evidence type="ECO:0000313" key="2">
    <source>
        <dbReference type="EMBL" id="MDO7252902.1"/>
    </source>
</evidence>
<reference evidence="2" key="2">
    <citation type="submission" date="2023-07" db="EMBL/GenBank/DDBJ databases">
        <authorList>
            <person name="Aydin F."/>
            <person name="Tarhane S."/>
            <person name="Saticioglu I.B."/>
            <person name="Karakaya E."/>
            <person name="Abay S."/>
            <person name="Guran O."/>
            <person name="Bozkurt E."/>
            <person name="Uzum N."/>
            <person name="Olgun K."/>
            <person name="Jablonski D."/>
        </authorList>
    </citation>
    <scope>NUCLEOTIDE SEQUENCE</scope>
    <source>
        <strain evidence="2">Faydin-H75</strain>
    </source>
</reference>
<dbReference type="EMBL" id="JAUPEV010000003">
    <property type="protein sequence ID" value="MDO7252902.1"/>
    <property type="molecule type" value="Genomic_DNA"/>
</dbReference>
<feature type="transmembrane region" description="Helical" evidence="1">
    <location>
        <begin position="101"/>
        <end position="122"/>
    </location>
</feature>